<dbReference type="SUPFAM" id="SSF55048">
    <property type="entry name" value="Probable ACP-binding domain of malonyl-CoA ACP transacylase"/>
    <property type="match status" value="1"/>
</dbReference>
<dbReference type="NCBIfam" id="TIGR01733">
    <property type="entry name" value="AA-adenyl-dom"/>
    <property type="match status" value="2"/>
</dbReference>
<dbReference type="InterPro" id="IPR016035">
    <property type="entry name" value="Acyl_Trfase/lysoPLipase"/>
</dbReference>
<dbReference type="InterPro" id="IPR057326">
    <property type="entry name" value="KR_dom"/>
</dbReference>
<keyword evidence="5" id="KW-0479">Metal-binding</keyword>
<dbReference type="Pfam" id="PF08659">
    <property type="entry name" value="KR"/>
    <property type="match status" value="1"/>
</dbReference>
<dbReference type="Pfam" id="PF00698">
    <property type="entry name" value="Acyl_transf_1"/>
    <property type="match status" value="1"/>
</dbReference>
<dbReference type="SMART" id="SM00822">
    <property type="entry name" value="PKS_KR"/>
    <property type="match status" value="1"/>
</dbReference>
<dbReference type="InterPro" id="IPR023213">
    <property type="entry name" value="CAT-like_dom_sf"/>
</dbReference>
<dbReference type="GO" id="GO:0043041">
    <property type="term" value="P:amino acid activation for nonribosomal peptide biosynthetic process"/>
    <property type="evidence" value="ECO:0007669"/>
    <property type="project" value="TreeGrafter"/>
</dbReference>
<dbReference type="Pfam" id="PF00109">
    <property type="entry name" value="ketoacyl-synt"/>
    <property type="match status" value="1"/>
</dbReference>
<protein>
    <submittedName>
        <fullName evidence="12">Non-ribosomal peptide synthetase</fullName>
    </submittedName>
</protein>
<comment type="similarity">
    <text evidence="7">In the C-terminal section; belongs to the NRP synthetase family.</text>
</comment>
<dbReference type="PROSITE" id="PS00012">
    <property type="entry name" value="PHOSPHOPANTETHEINE"/>
    <property type="match status" value="2"/>
</dbReference>
<dbReference type="Pfam" id="PF14765">
    <property type="entry name" value="PS-DH"/>
    <property type="match status" value="1"/>
</dbReference>
<keyword evidence="13" id="KW-1185">Reference proteome</keyword>
<dbReference type="InterPro" id="IPR049900">
    <property type="entry name" value="PKS_mFAS_DH"/>
</dbReference>
<feature type="region of interest" description="N-terminal hotdog fold" evidence="8">
    <location>
        <begin position="3051"/>
        <end position="3176"/>
    </location>
</feature>
<dbReference type="Pfam" id="PF02801">
    <property type="entry name" value="Ketoacyl-synt_C"/>
    <property type="match status" value="1"/>
</dbReference>
<dbReference type="Pfam" id="PF00501">
    <property type="entry name" value="AMP-binding"/>
    <property type="match status" value="2"/>
</dbReference>
<dbReference type="PROSITE" id="PS50075">
    <property type="entry name" value="CARRIER"/>
    <property type="match status" value="3"/>
</dbReference>
<feature type="domain" description="Carrier" evidence="9">
    <location>
        <begin position="2064"/>
        <end position="2139"/>
    </location>
</feature>
<feature type="domain" description="PKS/mFAS DH" evidence="11">
    <location>
        <begin position="3051"/>
        <end position="3330"/>
    </location>
</feature>
<dbReference type="InterPro" id="IPR000873">
    <property type="entry name" value="AMP-dep_synth/lig_dom"/>
</dbReference>
<accession>A0A103E7J5</accession>
<sequence>MNHRLPHFQADDAPTPLFDANADGSFTSPVLPATAAQRRLWLVENGDVRAATYNVPAAFKLTGRLDGAVLEQALAFMQQRHPALRSRFHTHDGELRIALASTLAAFARQDISVLDPEARQAAADRLCASEADHVFDLAHEAPLRSLLIKLAENEHVLFVNVHHIVFDDWSVRIFFRELGVVYHALLSGADPELPAVDYAAAVAQTVTDDARCARARQYWKAAMSDAPTLHKLPTDRPRPSEQRMLGAVSKHVFSRVLAERMRKLCRSAGVTPYMLGMAAFSALLHRYCGEDQIVIGSPFANRSTEAQQNLIGFFINLIPLRVRFDDRVNFIDLLTQVRESLLDAFENAALPFDQIVEAVRPVRSASHAPVFQVMFDYLKGSGGMLALDDVEVQGTLVHTGTSKYDLTVSMEETPDELAAIVEYDTDLFDASTITRMMTHFERLLESLLASPGAAIAEAALLPAAELARVRRFTRPDEPLEHIPFLPIPQRFRDAVERAPHAQAVVHDEVRLTYDMLDRRSDALANALRMRGVTKGSRVASLLTYSDKLIVSYLGILKVGAVYLPLDPADPRRLEKIEDAAPVALVSTRRDHASLGAQAAVVAVLLDDVLEGAMLADAPRMDLPALAENDPAYVIYTSGSTGKPKGVEVSHGSLNASYHGWHRAYRFGKPGHPVTLQLAGMTFDLFIGDVSRTLACGGKLVMPPREWLLDAARLHALMLAEHVSFGDFPPVILRELIRHCQENGVRLDMLDTLVCGADVWFGHELHAARALCGPHARVLGSYGVTEAAIDSSYFDPDLHELAPGSVVPLGRPLPSCDLLIVDPLLQMTPIGVPGELLVAGPAVATGYLGNEALTAQKFLRGRIGDDARVIVGEGDTRFYRTGDICRFLDDGTIDFLGRRDNQIKIRGFRVELGEIEGVLAAHPQVRQCAIVVRDEASGDPMLAAFVVSHLGVDELRGYLRGHLPAHMLPAVIEPLDVMPLTPSGKIDRNRLKTWTLSASDVPEQQQAATDVERRLLALWQELLATRVPGVHENFFLCGGHSLAAARLASRINQAFGLDLSISSIFNHPTVAEQARLVEQRASRIATGDAPHAPLAMPSKEVAEDARLLSYSQQSLWLAAKRQPDDFSYNIPMVWRFDGPLNSPALEQAVNDVAARHDALRMVFSTHVESLVGSDGKSLQEPVQTLCETLPIRLRRIAVAAPEAANLPGLLQDEHARAFDLHAGPLVRTALFEIGPDRHVFSVTIHHIVIDGPSFGLFWRDLQTAYNARAAGDVPVWGRPVRRYADFVSLQRQQLHGESARRQLHYWRDRLRDLPAAITLAHSVDAQAAHAGSPQSLTFELPAALAAGIAALAQRTRCSPFIVYFALFAAALREQTGDSDFAIGTPVSLRPQHGFDDVLGFFANTMPLRMRFDGLTTFDRVLRYVREHCLHLYENSGIPFEWLVRELNPPRAPGRNAVFQTLFSCEFDDAGLQLANIDARALPIDIYSAKLDLEMAVHATGGRVLCHWMARPGSFDADALNSMQRHFLNAVRAALRPDVFSSPLDASPSLPAGYAAIPSGPANDLYTLFARSVGPFADNVALDAPALRVSYRQLAAQVAAAAEALTAQGVRRGDRVGIFAGHHPHNVTAMLAIACVGAAFVPMDPEHKPQWNRHITNDAALAALVSHAGTADAAREFGLPMVDLDALSACGQIAQWVLPSRDAYPDDCAYVIYTSGSTGLPKGVAVSHRSVCRNVLAMTDIMGVTPRSRIAQYVSPVFDVVLGEIFPALAAGAAIVFGERRRLLPGPALIDWLTQQRISHWWIVPSALAMVPEAELPALGVIIVAGEACPPELAQRWAKGRRLLNGYGPTEAAIVVSLTDYHAERERLILRPMGVAQLHVLDDELQPADVGMAGELFIGGECVAQGYLGLPARTAGSFVANPFDAGQGGRMYRTGDVARRLDGGAIQFIGRVDRQVKIRGFRIELDAVRAALMEVPGVQAAEALAQPDGQGQPLLVGYVVARCTKTALLDALRRKVPEAMVPSNVVFLDALPAGSTGKTDLKALKALAANGAPLAVATVPSAPPDASPARTLQRVREIWCTLLERDDIGDDENFFDAGGHSLRAVALHQRMTEAFGDGLALTDVFEYPTIAALASRLDALRRQRGDAAPTHAHAGIEPGDDADAIAVIGIAGRFPEAPDLASFWQRLLAGYEAGRPLSDAELDAHGVPPELYRQAHFVRRFKELEGKADFDAGFFGYSPREAQVMDPQQRIFLELAWQVLEAAGYGDSGRVRSVGVFAGAAFNYYLVQNVMPNAERLRLEPGQWLIGNDKDFIATRTAYKLNLQGPALSIGTACSSGLMAVHLACASLRNGETEMALAGALALDPDQVGYLYSEGGIMSPDGRCRPFDAAAAGTAAGSGGGVVLLKKLDAAWRDGDTVYAVIKGSAANNDGGAKVSYTAPSVAGQAAVIREALRAAKTPAESIGYVEAHGTGTPLGDPIEVRALAQAFADETASGALPHGQCGIGSVKGNIGHLDAAAGIAGLIKTVLALHHEVIPPSINCHTPNAQIGFDKTPFSVVQRARAWPRAGAPRRAGVSSFGVGGTNVHVVLEEAPRARRAPAHEPPRWHLLPVSARSQSAMREQWQRLRRVLPGTRIRDAAYTLQLGRTAFEHRGFAVLDEAGDVNEQLNRIDALPAFERRHAPPVVFMFPGQGSQHPGMGAALYRAGGVFQAEVDRCASMLRESIGQDIRSLMFDGDASLLKETRYTQPALFTIEYALALQLQEWAIVPQAMIGHSVGELVAAAVSGMIALPDALMLVATRAAAMQRQPAGAMLAVLAGSDELANLNRSGCEIAAINGPQQFVLAGTVDQIIALEDACIAAGVACQRLATSHAFHSSLMAGAEAEVNRASARIARSAGRIPVISNCSGRWLNQQDLADPGYWGAHLRHPVQFHTGVGTLLDALDQPIFVEVGPGRALGNLIGGWSQLGAPRIVATLPHARDKRPDMAALLQGVGTLWAQGVDVDWPRMHAPGTARRIVLPTYAFERKRFWLDRPAIAAANASVSASASASSVSHGTGEVPMQCEADDGGGRITVSFMLHERLWFVDEHRIFDGASVLPGTACIELVRRAFALKRPDIATAMRDVYFPSALILQDGEQRRMRVRFEPRDDAADFVLESLDETGEGTAHASGRIGRAAFAPVALESPAALCEQWHLAEVDDARARFAQAFADYGPRWRSVDAVWLGGNAGLARLKLPAAGHGDLPAFALHPALLDVASAFLLVCLRPHDESIPFRYESIEMHRPLCGECYSLAVETAPNVFDVTLFAWDEAASRADVLVTIRGFGRREPARRTRDVTQWCRTVEWIDAPAGRALPAARWLLFGDEWAAFAPANSVLIRHDDAFRPLGGNRYGLRAGNKADCERLVAELAARPDTPLHVVYGWRAASAADVDGAFIGLITLLQVLGARRLDWRVSLVTKGVRAARTLDACAGAALAGLLNAVRWEYPHIVCRHIDLDDMHDATLAALQRELSSEPAMLPDVSPDLPSSITLVDGRREAASHVPLATASREDVLRDGGVYLITGGATGVGLELAMHIASRRRDVGLALLSRSPHDENAARFAALEAAGARVLRLAADVADAGQLAGAVQAARARFGRIDGVIHAAGVEASGLIETGTPDAWRRVLAAKVDGARHLFDQFAHERPDFVLLCSSLAAVVGGLGQADYAAANSYMDALARYWRQRGMPAVAVNWDTWAQTGMAVAHAERSRRPSGHGPALRGLRNREGGAIFELALAHDVPQLVVSKAGFAAGPAARMPRRAEQAAVPEPGSVRQALVALWQELLGVDHVEIDDDFFDLGGHSLLATQLISRVRDQYARCPTLGEFLEEPTIARILRSLGDDTGQTARADETVRYCLVPMHKAGAQAPFFCIPGMGGNITQLLPLANALDADRPVIGLQYLGLDGVHEPHTSVEQIATHYVRCMRSVQPAGPYYVGGHSLGGKIAYEIARQLHAAGDEIGLVAMFDSAAPPYSFVPHQDDFEIASMILGVFAYYSGKMEMMAGIDEAALRTASRERLLAFMSERLARFGVVQSQSDTSAIRGLFNVYRAAADFSALYDPPHEPLPIPMMLFKATQPLPDGINLPEIRETPAWGWENFTRLPVRTCEVHGNHYSCLMGEHVGQIAGALRHALSAARRTVEA</sequence>
<dbReference type="InterPro" id="IPR014031">
    <property type="entry name" value="Ketoacyl_synth_C"/>
</dbReference>
<dbReference type="Gene3D" id="3.40.47.10">
    <property type="match status" value="1"/>
</dbReference>
<dbReference type="SMART" id="SM00824">
    <property type="entry name" value="PKS_TE"/>
    <property type="match status" value="1"/>
</dbReference>
<dbReference type="InterPro" id="IPR036736">
    <property type="entry name" value="ACP-like_sf"/>
</dbReference>
<dbReference type="GO" id="GO:0044550">
    <property type="term" value="P:secondary metabolite biosynthetic process"/>
    <property type="evidence" value="ECO:0007669"/>
    <property type="project" value="TreeGrafter"/>
</dbReference>
<dbReference type="SMART" id="SM00826">
    <property type="entry name" value="PKS_DH"/>
    <property type="match status" value="1"/>
</dbReference>
<dbReference type="PROSITE" id="PS00606">
    <property type="entry name" value="KS3_1"/>
    <property type="match status" value="1"/>
</dbReference>
<feature type="domain" description="Ketosynthase family 3 (KS3)" evidence="10">
    <location>
        <begin position="2160"/>
        <end position="2589"/>
    </location>
</feature>
<dbReference type="InterPro" id="IPR020807">
    <property type="entry name" value="PKS_DH"/>
</dbReference>
<dbReference type="Pfam" id="PF00975">
    <property type="entry name" value="Thioesterase"/>
    <property type="match status" value="1"/>
</dbReference>
<dbReference type="InterPro" id="IPR010071">
    <property type="entry name" value="AA_adenyl_dom"/>
</dbReference>
<dbReference type="GO" id="GO:0046872">
    <property type="term" value="F:metal ion binding"/>
    <property type="evidence" value="ECO:0007669"/>
    <property type="project" value="UniProtKB-KW"/>
</dbReference>
<dbReference type="SMART" id="SM00827">
    <property type="entry name" value="PKS_AT"/>
    <property type="match status" value="1"/>
</dbReference>
<dbReference type="GO" id="GO:0005737">
    <property type="term" value="C:cytoplasm"/>
    <property type="evidence" value="ECO:0007669"/>
    <property type="project" value="TreeGrafter"/>
</dbReference>
<dbReference type="Gene3D" id="3.40.50.12780">
    <property type="entry name" value="N-terminal domain of ligase-like"/>
    <property type="match status" value="2"/>
</dbReference>
<dbReference type="InterPro" id="IPR042099">
    <property type="entry name" value="ANL_N_sf"/>
</dbReference>
<dbReference type="InterPro" id="IPR014043">
    <property type="entry name" value="Acyl_transferase_dom"/>
</dbReference>
<dbReference type="SUPFAM" id="SSF51735">
    <property type="entry name" value="NAD(P)-binding Rossmann-fold domains"/>
    <property type="match status" value="2"/>
</dbReference>
<evidence type="ECO:0000259" key="10">
    <source>
        <dbReference type="PROSITE" id="PS52004"/>
    </source>
</evidence>
<gene>
    <name evidence="12" type="ORF">WS67_04695</name>
</gene>
<keyword evidence="6" id="KW-0677">Repeat</keyword>
<dbReference type="Gene3D" id="3.40.50.720">
    <property type="entry name" value="NAD(P)-binding Rossmann-like Domain"/>
    <property type="match status" value="1"/>
</dbReference>
<evidence type="ECO:0000256" key="5">
    <source>
        <dbReference type="ARBA" id="ARBA00022723"/>
    </source>
</evidence>
<feature type="domain" description="Carrier" evidence="9">
    <location>
        <begin position="3798"/>
        <end position="3873"/>
    </location>
</feature>
<keyword evidence="4" id="KW-0808">Transferase</keyword>
<evidence type="ECO:0000256" key="8">
    <source>
        <dbReference type="PROSITE-ProRule" id="PRU01363"/>
    </source>
</evidence>
<dbReference type="Gene3D" id="3.40.50.1820">
    <property type="entry name" value="alpha/beta hydrolase"/>
    <property type="match status" value="1"/>
</dbReference>
<feature type="region of interest" description="C-terminal hotdog fold" evidence="8">
    <location>
        <begin position="3187"/>
        <end position="3330"/>
    </location>
</feature>
<dbReference type="InterPro" id="IPR016036">
    <property type="entry name" value="Malonyl_transacylase_ACP-bd"/>
</dbReference>
<dbReference type="Proteomes" id="UP000062788">
    <property type="component" value="Unassembled WGS sequence"/>
</dbReference>
<dbReference type="PROSITE" id="PS52004">
    <property type="entry name" value="KS3_2"/>
    <property type="match status" value="1"/>
</dbReference>
<dbReference type="CDD" id="cd08953">
    <property type="entry name" value="KR_2_SDR_x"/>
    <property type="match status" value="1"/>
</dbReference>
<comment type="cofactor">
    <cofactor evidence="1">
        <name>pantetheine 4'-phosphate</name>
        <dbReference type="ChEBI" id="CHEBI:47942"/>
    </cofactor>
</comment>
<evidence type="ECO:0000256" key="2">
    <source>
        <dbReference type="ARBA" id="ARBA00022450"/>
    </source>
</evidence>
<dbReference type="Pfam" id="PF13193">
    <property type="entry name" value="AMP-binding_C"/>
    <property type="match status" value="2"/>
</dbReference>
<feature type="active site" description="Proton donor; for dehydratase activity" evidence="8">
    <location>
        <position position="3250"/>
    </location>
</feature>
<evidence type="ECO:0000259" key="11">
    <source>
        <dbReference type="PROSITE" id="PS52019"/>
    </source>
</evidence>
<dbReference type="EMBL" id="LOWA01000013">
    <property type="protein sequence ID" value="KVE29560.1"/>
    <property type="molecule type" value="Genomic_DNA"/>
</dbReference>
<dbReference type="InterPro" id="IPR001242">
    <property type="entry name" value="Condensation_dom"/>
</dbReference>
<dbReference type="GO" id="GO:0031177">
    <property type="term" value="F:phosphopantetheine binding"/>
    <property type="evidence" value="ECO:0007669"/>
    <property type="project" value="InterPro"/>
</dbReference>
<dbReference type="OrthoDB" id="9778690at2"/>
<evidence type="ECO:0000256" key="4">
    <source>
        <dbReference type="ARBA" id="ARBA00022679"/>
    </source>
</evidence>
<dbReference type="SUPFAM" id="SSF56801">
    <property type="entry name" value="Acetyl-CoA synthetase-like"/>
    <property type="match status" value="2"/>
</dbReference>
<dbReference type="InterPro" id="IPR001031">
    <property type="entry name" value="Thioesterase"/>
</dbReference>
<dbReference type="Pfam" id="PF00668">
    <property type="entry name" value="Condensation"/>
    <property type="match status" value="2"/>
</dbReference>
<dbReference type="PANTHER" id="PTHR45527:SF1">
    <property type="entry name" value="FATTY ACID SYNTHASE"/>
    <property type="match status" value="1"/>
</dbReference>
<dbReference type="InterPro" id="IPR020806">
    <property type="entry name" value="PKS_PP-bd"/>
</dbReference>
<dbReference type="InterPro" id="IPR042104">
    <property type="entry name" value="PKS_dehydratase_sf"/>
</dbReference>
<dbReference type="Pfam" id="PF21089">
    <property type="entry name" value="PKS_DH_N"/>
    <property type="match status" value="1"/>
</dbReference>
<dbReference type="Gene3D" id="1.10.1200.10">
    <property type="entry name" value="ACP-like"/>
    <property type="match status" value="3"/>
</dbReference>
<feature type="domain" description="Carrier" evidence="9">
    <location>
        <begin position="1005"/>
        <end position="1080"/>
    </location>
</feature>
<dbReference type="InterPro" id="IPR049551">
    <property type="entry name" value="PKS_DH_C"/>
</dbReference>
<dbReference type="InterPro" id="IPR016039">
    <property type="entry name" value="Thiolase-like"/>
</dbReference>
<evidence type="ECO:0000256" key="1">
    <source>
        <dbReference type="ARBA" id="ARBA00001957"/>
    </source>
</evidence>
<dbReference type="CDD" id="cd00833">
    <property type="entry name" value="PKS"/>
    <property type="match status" value="1"/>
</dbReference>
<dbReference type="SUPFAM" id="SSF53474">
    <property type="entry name" value="alpha/beta-Hydrolases"/>
    <property type="match status" value="1"/>
</dbReference>
<keyword evidence="2" id="KW-0596">Phosphopantetheine</keyword>
<evidence type="ECO:0000256" key="7">
    <source>
        <dbReference type="ARBA" id="ARBA00029443"/>
    </source>
</evidence>
<dbReference type="InterPro" id="IPR045851">
    <property type="entry name" value="AMP-bd_C_sf"/>
</dbReference>
<dbReference type="CDD" id="cd19531">
    <property type="entry name" value="LCL_NRPS-like"/>
    <property type="match status" value="2"/>
</dbReference>
<dbReference type="Gene3D" id="3.30.70.3290">
    <property type="match status" value="1"/>
</dbReference>
<evidence type="ECO:0000313" key="12">
    <source>
        <dbReference type="EMBL" id="KVE29560.1"/>
    </source>
</evidence>
<dbReference type="InterPro" id="IPR020845">
    <property type="entry name" value="AMP-binding_CS"/>
</dbReference>
<dbReference type="SMART" id="SM00823">
    <property type="entry name" value="PKS_PP"/>
    <property type="match status" value="3"/>
</dbReference>
<dbReference type="InterPro" id="IPR001227">
    <property type="entry name" value="Ac_transferase_dom_sf"/>
</dbReference>
<dbReference type="PROSITE" id="PS00455">
    <property type="entry name" value="AMP_BINDING"/>
    <property type="match status" value="2"/>
</dbReference>
<dbReference type="Gene3D" id="3.30.300.30">
    <property type="match status" value="2"/>
</dbReference>
<feature type="active site" description="Proton acceptor; for dehydratase activity" evidence="8">
    <location>
        <position position="3085"/>
    </location>
</feature>
<dbReference type="InterPro" id="IPR006162">
    <property type="entry name" value="Ppantetheine_attach_site"/>
</dbReference>
<dbReference type="Gene3D" id="3.10.129.110">
    <property type="entry name" value="Polyketide synthase dehydratase"/>
    <property type="match status" value="1"/>
</dbReference>
<reference evidence="12 13" key="1">
    <citation type="submission" date="2015-11" db="EMBL/GenBank/DDBJ databases">
        <title>Expanding the genomic diversity of Burkholderia species for the development of highly accurate diagnostics.</title>
        <authorList>
            <person name="Sahl J."/>
            <person name="Keim P."/>
            <person name="Wagner D."/>
        </authorList>
    </citation>
    <scope>NUCLEOTIDE SEQUENCE [LARGE SCALE GENOMIC DNA]</scope>
    <source>
        <strain evidence="12 13">TSV85</strain>
    </source>
</reference>
<dbReference type="InterPro" id="IPR036291">
    <property type="entry name" value="NAD(P)-bd_dom_sf"/>
</dbReference>
<proteinExistence type="inferred from homology"/>
<dbReference type="SMART" id="SM00825">
    <property type="entry name" value="PKS_KS"/>
    <property type="match status" value="1"/>
</dbReference>
<dbReference type="InterPro" id="IPR020802">
    <property type="entry name" value="TesA-like"/>
</dbReference>
<dbReference type="Gene3D" id="3.40.366.10">
    <property type="entry name" value="Malonyl-Coenzyme A Acyl Carrier Protein, domain 2"/>
    <property type="match status" value="1"/>
</dbReference>
<keyword evidence="3" id="KW-0597">Phosphoprotein</keyword>
<dbReference type="GO" id="GO:0006633">
    <property type="term" value="P:fatty acid biosynthetic process"/>
    <property type="evidence" value="ECO:0007669"/>
    <property type="project" value="InterPro"/>
</dbReference>
<dbReference type="SUPFAM" id="SSF47336">
    <property type="entry name" value="ACP-like"/>
    <property type="match status" value="3"/>
</dbReference>
<dbReference type="InterPro" id="IPR020841">
    <property type="entry name" value="PKS_Beta-ketoAc_synthase_dom"/>
</dbReference>
<dbReference type="InterPro" id="IPR025110">
    <property type="entry name" value="AMP-bd_C"/>
</dbReference>
<dbReference type="GO" id="GO:0004315">
    <property type="term" value="F:3-oxoacyl-[acyl-carrier-protein] synthase activity"/>
    <property type="evidence" value="ECO:0007669"/>
    <property type="project" value="InterPro"/>
</dbReference>
<dbReference type="SUPFAM" id="SSF52777">
    <property type="entry name" value="CoA-dependent acyltransferases"/>
    <property type="match status" value="4"/>
</dbReference>
<dbReference type="InterPro" id="IPR029058">
    <property type="entry name" value="AB_hydrolase_fold"/>
</dbReference>
<dbReference type="Gene3D" id="3.30.559.30">
    <property type="entry name" value="Nonribosomal peptide synthetase, condensation domain"/>
    <property type="match status" value="2"/>
</dbReference>
<evidence type="ECO:0000313" key="13">
    <source>
        <dbReference type="Proteomes" id="UP000062788"/>
    </source>
</evidence>
<dbReference type="Pfam" id="PF16197">
    <property type="entry name" value="KAsynt_C_assoc"/>
    <property type="match status" value="1"/>
</dbReference>
<dbReference type="CDD" id="cd05930">
    <property type="entry name" value="A_NRPS"/>
    <property type="match status" value="2"/>
</dbReference>
<comment type="caution">
    <text evidence="12">The sequence shown here is derived from an EMBL/GenBank/DDBJ whole genome shotgun (WGS) entry which is preliminary data.</text>
</comment>
<dbReference type="SUPFAM" id="SSF52151">
    <property type="entry name" value="FabD/lysophospholipase-like"/>
    <property type="match status" value="1"/>
</dbReference>
<dbReference type="InterPro" id="IPR014030">
    <property type="entry name" value="Ketoacyl_synth_N"/>
</dbReference>
<organism evidence="12 13">
    <name type="scientific">Burkholderia singularis</name>
    <dbReference type="NCBI Taxonomy" id="1503053"/>
    <lineage>
        <taxon>Bacteria</taxon>
        <taxon>Pseudomonadati</taxon>
        <taxon>Pseudomonadota</taxon>
        <taxon>Betaproteobacteria</taxon>
        <taxon>Burkholderiales</taxon>
        <taxon>Burkholderiaceae</taxon>
        <taxon>Burkholderia</taxon>
        <taxon>pseudomallei group</taxon>
    </lineage>
</organism>
<evidence type="ECO:0000256" key="6">
    <source>
        <dbReference type="ARBA" id="ARBA00022737"/>
    </source>
</evidence>
<dbReference type="InterPro" id="IPR018201">
    <property type="entry name" value="Ketoacyl_synth_AS"/>
</dbReference>
<evidence type="ECO:0000256" key="3">
    <source>
        <dbReference type="ARBA" id="ARBA00022553"/>
    </source>
</evidence>
<dbReference type="RefSeq" id="WP_059513556.1">
    <property type="nucleotide sequence ID" value="NZ_LOWA01000013.1"/>
</dbReference>
<dbReference type="InterPro" id="IPR049552">
    <property type="entry name" value="PKS_DH_N"/>
</dbReference>
<dbReference type="PANTHER" id="PTHR45527">
    <property type="entry name" value="NONRIBOSOMAL PEPTIDE SYNTHETASE"/>
    <property type="match status" value="1"/>
</dbReference>
<dbReference type="Pfam" id="PF00550">
    <property type="entry name" value="PP-binding"/>
    <property type="match status" value="3"/>
</dbReference>
<dbReference type="PROSITE" id="PS52019">
    <property type="entry name" value="PKS_MFAS_DH"/>
    <property type="match status" value="1"/>
</dbReference>
<evidence type="ECO:0000259" key="9">
    <source>
        <dbReference type="PROSITE" id="PS50075"/>
    </source>
</evidence>
<dbReference type="InterPro" id="IPR013968">
    <property type="entry name" value="PKS_KR"/>
</dbReference>
<name>A0A103E7J5_9BURK</name>
<dbReference type="Gene3D" id="3.30.559.10">
    <property type="entry name" value="Chloramphenicol acetyltransferase-like domain"/>
    <property type="match status" value="2"/>
</dbReference>
<dbReference type="SUPFAM" id="SSF53901">
    <property type="entry name" value="Thiolase-like"/>
    <property type="match status" value="1"/>
</dbReference>
<dbReference type="InterPro" id="IPR032821">
    <property type="entry name" value="PKS_assoc"/>
</dbReference>
<dbReference type="InterPro" id="IPR009081">
    <property type="entry name" value="PP-bd_ACP"/>
</dbReference>